<feature type="compositionally biased region" description="Polar residues" evidence="6">
    <location>
        <begin position="644"/>
        <end position="653"/>
    </location>
</feature>
<dbReference type="Proteomes" id="UP001530377">
    <property type="component" value="Unassembled WGS sequence"/>
</dbReference>
<comment type="similarity">
    <text evidence="2">Belongs to the rad1 family.</text>
</comment>
<gene>
    <name evidence="7" type="ORF">ACHAXA_007417</name>
</gene>
<dbReference type="EMBL" id="JALLPB020000066">
    <property type="protein sequence ID" value="KAL3822410.1"/>
    <property type="molecule type" value="Genomic_DNA"/>
</dbReference>
<feature type="compositionally biased region" description="Acidic residues" evidence="6">
    <location>
        <begin position="750"/>
        <end position="764"/>
    </location>
</feature>
<feature type="compositionally biased region" description="Acidic residues" evidence="6">
    <location>
        <begin position="168"/>
        <end position="180"/>
    </location>
</feature>
<feature type="compositionally biased region" description="Basic and acidic residues" evidence="6">
    <location>
        <begin position="633"/>
        <end position="642"/>
    </location>
</feature>
<dbReference type="InterPro" id="IPR003021">
    <property type="entry name" value="Rad1_Rec1_Rad17"/>
</dbReference>
<dbReference type="PANTHER" id="PTHR10870">
    <property type="entry name" value="CELL CYCLE CHECKPOINT PROTEIN RAD1"/>
    <property type="match status" value="1"/>
</dbReference>
<dbReference type="GO" id="GO:0006281">
    <property type="term" value="P:DNA repair"/>
    <property type="evidence" value="ECO:0007669"/>
    <property type="project" value="UniProtKB-KW"/>
</dbReference>
<feature type="compositionally biased region" description="Acidic residues" evidence="6">
    <location>
        <begin position="802"/>
        <end position="813"/>
    </location>
</feature>
<comment type="subcellular location">
    <subcellularLocation>
        <location evidence="1">Nucleus</location>
    </subcellularLocation>
</comment>
<keyword evidence="5" id="KW-0539">Nucleus</keyword>
<protein>
    <submittedName>
        <fullName evidence="7">Uncharacterized protein</fullName>
    </submittedName>
</protein>
<feature type="region of interest" description="Disordered" evidence="6">
    <location>
        <begin position="1"/>
        <end position="41"/>
    </location>
</feature>
<dbReference type="Gene3D" id="3.70.10.10">
    <property type="match status" value="2"/>
</dbReference>
<reference evidence="7 8" key="1">
    <citation type="submission" date="2024-10" db="EMBL/GenBank/DDBJ databases">
        <title>Updated reference genomes for cyclostephanoid diatoms.</title>
        <authorList>
            <person name="Roberts W.R."/>
            <person name="Alverson A.J."/>
        </authorList>
    </citation>
    <scope>NUCLEOTIDE SEQUENCE [LARGE SCALE GENOMIC DNA]</scope>
    <source>
        <strain evidence="7 8">AJA228-03</strain>
    </source>
</reference>
<keyword evidence="8" id="KW-1185">Reference proteome</keyword>
<proteinExistence type="inferred from homology"/>
<feature type="region of interest" description="Disordered" evidence="6">
    <location>
        <begin position="168"/>
        <end position="194"/>
    </location>
</feature>
<feature type="compositionally biased region" description="Acidic residues" evidence="6">
    <location>
        <begin position="16"/>
        <end position="25"/>
    </location>
</feature>
<dbReference type="AlphaFoldDB" id="A0ABD3SD00"/>
<feature type="compositionally biased region" description="Basic and acidic residues" evidence="6">
    <location>
        <begin position="718"/>
        <end position="744"/>
    </location>
</feature>
<feature type="compositionally biased region" description="Gly residues" evidence="6">
    <location>
        <begin position="84"/>
        <end position="93"/>
    </location>
</feature>
<evidence type="ECO:0000256" key="3">
    <source>
        <dbReference type="ARBA" id="ARBA00022763"/>
    </source>
</evidence>
<evidence type="ECO:0000313" key="7">
    <source>
        <dbReference type="EMBL" id="KAL3822410.1"/>
    </source>
</evidence>
<feature type="region of interest" description="Disordered" evidence="6">
    <location>
        <begin position="518"/>
        <end position="834"/>
    </location>
</feature>
<dbReference type="GO" id="GO:0005634">
    <property type="term" value="C:nucleus"/>
    <property type="evidence" value="ECO:0007669"/>
    <property type="project" value="UniProtKB-SubCell"/>
</dbReference>
<keyword evidence="4" id="KW-0234">DNA repair</keyword>
<feature type="region of interest" description="Disordered" evidence="6">
    <location>
        <begin position="74"/>
        <end position="106"/>
    </location>
</feature>
<name>A0ABD3SD00_9STRA</name>
<sequence>MVDEYRTPSQNHTANDDNDGHEEEGGEGRVDEGAIGEDEEEENNLLFSCQCDSARKVATLLSCLRRVVTAGGGGSSTFGSNFPGHGGGGGGGNISASIHQGGGGTQSTAAAMAVSGMSASRIQHATVYAGPEGLTFHVQHGLARQSQCSVDMPRALFREYFVGEEEVWLEEEEEEDDDDDHSGHVDDSDDAEGRRRRCTREIIRGGEFAVNLTTVLECFSILSKTGNRPSSTSSGDGGGGGGEYASLANVPLCMSYDRGTATFHLEFLEGGILPPPTTAGGMGAASPPGGGGCLVTCEVPGVAIADDDVVNEVPDPDETSSIDGRVKQHNNNSGLAAAFRSSPLVSRAILYSDALQSAVSELYDVPGASVVEVSLSRGGLEFGCVGPRSEVWVKVPYHRAQSGLYVGLECYAGVTTISSGGRDGNNIAWRYPLGAFLSGMRGLDIGVETCISVNARGMMAIQHQVSRDAYHDPSGDGGGVHARPSFVDFIMTCIENDGDEEVDGGPTSREDASAQLQTIRHGGLQDITNTESDDLGGREARAAGSTENRPRAATAVSTSDERGKILSSEEEGDKEKDRFRKTGNNGKRHDDNDSDGDFDGRYDGEYDGGENDFVTTPKVPPNDRDSATNPLREALEYDKDLLFSHNSRSLSDQGRNKALEDIRRRRRERQELRQSFEQTPDLRTDEDDNYNGKNGVDRQAKRLGSGDDTKRVGAMSKADFRKARYSEEANDQNGKDFNLRKEAQDSQTQSEEDDGDTTELEDSLDVTAEIPNLFSKRSSLSTSSHGGSKRRKGVRDSNDRYSDDDDESELELEQEPRMMYGDTKLEFTQDNYSD</sequence>
<organism evidence="7 8">
    <name type="scientific">Cyclostephanos tholiformis</name>
    <dbReference type="NCBI Taxonomy" id="382380"/>
    <lineage>
        <taxon>Eukaryota</taxon>
        <taxon>Sar</taxon>
        <taxon>Stramenopiles</taxon>
        <taxon>Ochrophyta</taxon>
        <taxon>Bacillariophyta</taxon>
        <taxon>Coscinodiscophyceae</taxon>
        <taxon>Thalassiosirophycidae</taxon>
        <taxon>Stephanodiscales</taxon>
        <taxon>Stephanodiscaceae</taxon>
        <taxon>Cyclostephanos</taxon>
    </lineage>
</organism>
<feature type="compositionally biased region" description="Low complexity" evidence="6">
    <location>
        <begin position="775"/>
        <end position="786"/>
    </location>
</feature>
<keyword evidence="3" id="KW-0227">DNA damage</keyword>
<evidence type="ECO:0000256" key="2">
    <source>
        <dbReference type="ARBA" id="ARBA00010991"/>
    </source>
</evidence>
<feature type="compositionally biased region" description="Basic and acidic residues" evidence="6">
    <location>
        <begin position="654"/>
        <end position="674"/>
    </location>
</feature>
<comment type="caution">
    <text evidence="7">The sequence shown here is derived from an EMBL/GenBank/DDBJ whole genome shotgun (WGS) entry which is preliminary data.</text>
</comment>
<feature type="compositionally biased region" description="Basic and acidic residues" evidence="6">
    <location>
        <begin position="695"/>
        <end position="711"/>
    </location>
</feature>
<evidence type="ECO:0000256" key="6">
    <source>
        <dbReference type="SAM" id="MobiDB-lite"/>
    </source>
</evidence>
<evidence type="ECO:0000313" key="8">
    <source>
        <dbReference type="Proteomes" id="UP001530377"/>
    </source>
</evidence>
<evidence type="ECO:0000256" key="1">
    <source>
        <dbReference type="ARBA" id="ARBA00004123"/>
    </source>
</evidence>
<evidence type="ECO:0000256" key="5">
    <source>
        <dbReference type="ARBA" id="ARBA00023242"/>
    </source>
</evidence>
<accession>A0ABD3SD00</accession>
<dbReference type="PANTHER" id="PTHR10870:SF0">
    <property type="entry name" value="CELL CYCLE CHECKPOINT PROTEIN RAD1"/>
    <property type="match status" value="1"/>
</dbReference>
<evidence type="ECO:0000256" key="4">
    <source>
        <dbReference type="ARBA" id="ARBA00023204"/>
    </source>
</evidence>